<protein>
    <recommendedName>
        <fullName evidence="2">Fibrinogen C-terminal domain-containing protein</fullName>
    </recommendedName>
</protein>
<dbReference type="Pfam" id="PF00147">
    <property type="entry name" value="Fibrinogen_C"/>
    <property type="match status" value="1"/>
</dbReference>
<dbReference type="EMBL" id="JBEHCU010005426">
    <property type="protein sequence ID" value="KAL1399878.1"/>
    <property type="molecule type" value="Genomic_DNA"/>
</dbReference>
<evidence type="ECO:0000256" key="1">
    <source>
        <dbReference type="ARBA" id="ARBA00023157"/>
    </source>
</evidence>
<organism evidence="3 4">
    <name type="scientific">Culex pipiens pipiens</name>
    <name type="common">Northern house mosquito</name>
    <dbReference type="NCBI Taxonomy" id="38569"/>
    <lineage>
        <taxon>Eukaryota</taxon>
        <taxon>Metazoa</taxon>
        <taxon>Ecdysozoa</taxon>
        <taxon>Arthropoda</taxon>
        <taxon>Hexapoda</taxon>
        <taxon>Insecta</taxon>
        <taxon>Pterygota</taxon>
        <taxon>Neoptera</taxon>
        <taxon>Endopterygota</taxon>
        <taxon>Diptera</taxon>
        <taxon>Nematocera</taxon>
        <taxon>Culicoidea</taxon>
        <taxon>Culicidae</taxon>
        <taxon>Culicinae</taxon>
        <taxon>Culicini</taxon>
        <taxon>Culex</taxon>
        <taxon>Culex</taxon>
    </lineage>
</organism>
<evidence type="ECO:0000313" key="3">
    <source>
        <dbReference type="EMBL" id="KAL1399878.1"/>
    </source>
</evidence>
<dbReference type="Pfam" id="PF00431">
    <property type="entry name" value="CUB"/>
    <property type="match status" value="1"/>
</dbReference>
<sequence length="241" mass="28129">MTGDGWLVIQQRVDGSEEFYRSWVDYREGFGDLNREFWLGLERIHQITNSARHELLVEMATFEDKYYYARYSSFEIGNEQENYILKKLGSYSGTAGDSMRAHLGMRFSTYDNDNDRFPSTGCAVKYIGAWWGANLNGKYRENGWLGLGSPMKSLLYVRMMLRYGAPNELLELGRVTPGTYCTRQYDECYRKKCRLQSPNYPGMYPRNVTCYWTIRQKVVPTCKHAMVAISQENEHKALVKR</sequence>
<name>A0ABD1DJP6_CULPP</name>
<dbReference type="AlphaFoldDB" id="A0ABD1DJP6"/>
<evidence type="ECO:0000313" key="4">
    <source>
        <dbReference type="Proteomes" id="UP001562425"/>
    </source>
</evidence>
<dbReference type="CDD" id="cd00087">
    <property type="entry name" value="FReD"/>
    <property type="match status" value="1"/>
</dbReference>
<keyword evidence="4" id="KW-1185">Reference proteome</keyword>
<dbReference type="PANTHER" id="PTHR19143:SF327">
    <property type="entry name" value="FI21813P1-RELATED"/>
    <property type="match status" value="1"/>
</dbReference>
<dbReference type="Gene3D" id="3.90.215.10">
    <property type="entry name" value="Gamma Fibrinogen, chain A, domain 1"/>
    <property type="match status" value="1"/>
</dbReference>
<dbReference type="PROSITE" id="PS51406">
    <property type="entry name" value="FIBRINOGEN_C_2"/>
    <property type="match status" value="1"/>
</dbReference>
<dbReference type="InterPro" id="IPR050373">
    <property type="entry name" value="Fibrinogen_C-term_domain"/>
</dbReference>
<evidence type="ECO:0000259" key="2">
    <source>
        <dbReference type="PROSITE" id="PS51406"/>
    </source>
</evidence>
<dbReference type="SMART" id="SM00186">
    <property type="entry name" value="FBG"/>
    <property type="match status" value="1"/>
</dbReference>
<proteinExistence type="predicted"/>
<dbReference type="InterPro" id="IPR036056">
    <property type="entry name" value="Fibrinogen-like_C"/>
</dbReference>
<dbReference type="SUPFAM" id="SSF49854">
    <property type="entry name" value="Spermadhesin, CUB domain"/>
    <property type="match status" value="1"/>
</dbReference>
<accession>A0ABD1DJP6</accession>
<dbReference type="InterPro" id="IPR002181">
    <property type="entry name" value="Fibrinogen_a/b/g_C_dom"/>
</dbReference>
<dbReference type="SUPFAM" id="SSF56496">
    <property type="entry name" value="Fibrinogen C-terminal domain-like"/>
    <property type="match status" value="1"/>
</dbReference>
<dbReference type="InterPro" id="IPR000859">
    <property type="entry name" value="CUB_dom"/>
</dbReference>
<dbReference type="InterPro" id="IPR035914">
    <property type="entry name" value="Sperma_CUB_dom_sf"/>
</dbReference>
<dbReference type="PANTHER" id="PTHR19143">
    <property type="entry name" value="FIBRINOGEN/TENASCIN/ANGIOPOEITIN"/>
    <property type="match status" value="1"/>
</dbReference>
<dbReference type="Gene3D" id="2.60.120.290">
    <property type="entry name" value="Spermadhesin, CUB domain"/>
    <property type="match status" value="1"/>
</dbReference>
<dbReference type="InterPro" id="IPR014716">
    <property type="entry name" value="Fibrinogen_a/b/g_C_1"/>
</dbReference>
<keyword evidence="1" id="KW-1015">Disulfide bond</keyword>
<feature type="domain" description="Fibrinogen C-terminal" evidence="2">
    <location>
        <begin position="1"/>
        <end position="165"/>
    </location>
</feature>
<comment type="caution">
    <text evidence="3">The sequence shown here is derived from an EMBL/GenBank/DDBJ whole genome shotgun (WGS) entry which is preliminary data.</text>
</comment>
<reference evidence="3 4" key="1">
    <citation type="submission" date="2024-05" db="EMBL/GenBank/DDBJ databases">
        <title>Culex pipiens pipiens assembly and annotation.</title>
        <authorList>
            <person name="Alout H."/>
            <person name="Durand T."/>
        </authorList>
    </citation>
    <scope>NUCLEOTIDE SEQUENCE [LARGE SCALE GENOMIC DNA]</scope>
    <source>
        <strain evidence="3">HA-2024</strain>
        <tissue evidence="3">Whole body</tissue>
    </source>
</reference>
<dbReference type="Proteomes" id="UP001562425">
    <property type="component" value="Unassembled WGS sequence"/>
</dbReference>
<gene>
    <name evidence="3" type="ORF">pipiens_002154</name>
</gene>